<evidence type="ECO:0000256" key="2">
    <source>
        <dbReference type="ARBA" id="ARBA00022692"/>
    </source>
</evidence>
<comment type="subcellular location">
    <subcellularLocation>
        <location evidence="1">Membrane</location>
        <topology evidence="1">Multi-pass membrane protein</topology>
    </subcellularLocation>
</comment>
<feature type="transmembrane region" description="Helical" evidence="6">
    <location>
        <begin position="291"/>
        <end position="310"/>
    </location>
</feature>
<accession>A0A1Q3FHL5</accession>
<evidence type="ECO:0000256" key="6">
    <source>
        <dbReference type="SAM" id="Phobius"/>
    </source>
</evidence>
<dbReference type="AlphaFoldDB" id="A0A1Q3FHL5"/>
<dbReference type="InterPro" id="IPR039871">
    <property type="entry name" value="FAM8A1"/>
</dbReference>
<feature type="domain" description="RDD" evidence="7">
    <location>
        <begin position="144"/>
        <end position="248"/>
    </location>
</feature>
<keyword evidence="3 6" id="KW-1133">Transmembrane helix</keyword>
<evidence type="ECO:0000256" key="1">
    <source>
        <dbReference type="ARBA" id="ARBA00004141"/>
    </source>
</evidence>
<dbReference type="EMBL" id="GFDL01007998">
    <property type="protein sequence ID" value="JAV27047.1"/>
    <property type="molecule type" value="Transcribed_RNA"/>
</dbReference>
<feature type="compositionally biased region" description="Basic and acidic residues" evidence="5">
    <location>
        <begin position="1"/>
        <end position="15"/>
    </location>
</feature>
<dbReference type="GO" id="GO:0016020">
    <property type="term" value="C:membrane"/>
    <property type="evidence" value="ECO:0007669"/>
    <property type="project" value="UniProtKB-SubCell"/>
</dbReference>
<sequence>MDEPSDKTPKPDAAKDQAASLLDGSGPADDPPPPVAIDPTKTPKQIYFELLRVWLHHAQMQQQLQAYFPYYLMNNYPQLFQAGAGVTALAGAGTAASGPAVGNSVIPHGGNQAQTNQRRAAEMLDPARQEEIINRNGGYEYIIAPLWKRFVAEAIDIIIIFLLKVMTTMAFIDFFEIDLLDIDFDAIRNSIEEDYTELLSYTSELIFLEIITKCAVCVYETLWTIHGQGQIGGATPGKMLMGIRIVHVDAVVLLDPPAPAGGLVANQQTPIRALLYPAANPGFRRALCRSVAKNALIALFFPMCFLMFFFRHNRTMYDVMTKTIVVEDNPAPVLRRR</sequence>
<evidence type="ECO:0000256" key="5">
    <source>
        <dbReference type="SAM" id="MobiDB-lite"/>
    </source>
</evidence>
<dbReference type="InterPro" id="IPR010432">
    <property type="entry name" value="RDD"/>
</dbReference>
<feature type="region of interest" description="Disordered" evidence="5">
    <location>
        <begin position="1"/>
        <end position="40"/>
    </location>
</feature>
<name>A0A1Q3FHL5_CULTA</name>
<keyword evidence="2 6" id="KW-0812">Transmembrane</keyword>
<organism evidence="8">
    <name type="scientific">Culex tarsalis</name>
    <name type="common">Encephalitis mosquito</name>
    <dbReference type="NCBI Taxonomy" id="7177"/>
    <lineage>
        <taxon>Eukaryota</taxon>
        <taxon>Metazoa</taxon>
        <taxon>Ecdysozoa</taxon>
        <taxon>Arthropoda</taxon>
        <taxon>Hexapoda</taxon>
        <taxon>Insecta</taxon>
        <taxon>Pterygota</taxon>
        <taxon>Neoptera</taxon>
        <taxon>Endopterygota</taxon>
        <taxon>Diptera</taxon>
        <taxon>Nematocera</taxon>
        <taxon>Culicoidea</taxon>
        <taxon>Culicidae</taxon>
        <taxon>Culicinae</taxon>
        <taxon>Culicini</taxon>
        <taxon>Culex</taxon>
        <taxon>Culex</taxon>
    </lineage>
</organism>
<protein>
    <submittedName>
        <fullName evidence="8">Putative conserved plasma membrane protein</fullName>
    </submittedName>
</protein>
<dbReference type="PANTHER" id="PTHR13659">
    <property type="entry name" value="AUTOSOMAL HIGHLY CONSERVED PROTEIN"/>
    <property type="match status" value="1"/>
</dbReference>
<evidence type="ECO:0000256" key="3">
    <source>
        <dbReference type="ARBA" id="ARBA00022989"/>
    </source>
</evidence>
<reference evidence="8" key="1">
    <citation type="submission" date="2017-01" db="EMBL/GenBank/DDBJ databases">
        <title>A deep insight into the sialotranscriptome of adult male and female Cluex tarsalis mosquitoes.</title>
        <authorList>
            <person name="Ribeiro J.M."/>
            <person name="Moreira F."/>
            <person name="Bernard K.A."/>
            <person name="Calvo E."/>
        </authorList>
    </citation>
    <scope>NUCLEOTIDE SEQUENCE</scope>
    <source>
        <strain evidence="8">Kern County</strain>
        <tissue evidence="8">Salivary glands</tissue>
    </source>
</reference>
<keyword evidence="4 6" id="KW-0472">Membrane</keyword>
<dbReference type="PANTHER" id="PTHR13659:SF5">
    <property type="entry name" value="PROTEIN FAM8A1"/>
    <property type="match status" value="1"/>
</dbReference>
<dbReference type="Pfam" id="PF06271">
    <property type="entry name" value="RDD"/>
    <property type="match status" value="1"/>
</dbReference>
<evidence type="ECO:0000259" key="7">
    <source>
        <dbReference type="Pfam" id="PF06271"/>
    </source>
</evidence>
<evidence type="ECO:0000313" key="8">
    <source>
        <dbReference type="EMBL" id="JAV27047.1"/>
    </source>
</evidence>
<proteinExistence type="predicted"/>
<evidence type="ECO:0000256" key="4">
    <source>
        <dbReference type="ARBA" id="ARBA00023136"/>
    </source>
</evidence>